<dbReference type="InterPro" id="IPR013325">
    <property type="entry name" value="RNA_pol_sigma_r2"/>
</dbReference>
<dbReference type="Gene3D" id="1.10.10.10">
    <property type="entry name" value="Winged helix-like DNA-binding domain superfamily/Winged helix DNA-binding domain"/>
    <property type="match status" value="1"/>
</dbReference>
<keyword evidence="3" id="KW-0731">Sigma factor</keyword>
<evidence type="ECO:0000256" key="3">
    <source>
        <dbReference type="ARBA" id="ARBA00023082"/>
    </source>
</evidence>
<feature type="region of interest" description="Disordered" evidence="6">
    <location>
        <begin position="179"/>
        <end position="205"/>
    </location>
</feature>
<dbReference type="NCBIfam" id="TIGR02937">
    <property type="entry name" value="sigma70-ECF"/>
    <property type="match status" value="1"/>
</dbReference>
<evidence type="ECO:0000256" key="2">
    <source>
        <dbReference type="ARBA" id="ARBA00023015"/>
    </source>
</evidence>
<gene>
    <name evidence="9" type="primary">sigM</name>
    <name evidence="9" type="ORF">ACFPBZ_29300</name>
</gene>
<evidence type="ECO:0000256" key="6">
    <source>
        <dbReference type="SAM" id="MobiDB-lite"/>
    </source>
</evidence>
<dbReference type="CDD" id="cd06171">
    <property type="entry name" value="Sigma70_r4"/>
    <property type="match status" value="1"/>
</dbReference>
<reference evidence="10" key="1">
    <citation type="journal article" date="2019" name="Int. J. Syst. Evol. Microbiol.">
        <title>The Global Catalogue of Microorganisms (GCM) 10K type strain sequencing project: providing services to taxonomists for standard genome sequencing and annotation.</title>
        <authorList>
            <consortium name="The Broad Institute Genomics Platform"/>
            <consortium name="The Broad Institute Genome Sequencing Center for Infectious Disease"/>
            <person name="Wu L."/>
            <person name="Ma J."/>
        </authorList>
    </citation>
    <scope>NUCLEOTIDE SEQUENCE [LARGE SCALE GENOMIC DNA]</scope>
    <source>
        <strain evidence="10">CGMCC 4.7093</strain>
    </source>
</reference>
<dbReference type="InterPro" id="IPR036388">
    <property type="entry name" value="WH-like_DNA-bd_sf"/>
</dbReference>
<evidence type="ECO:0000256" key="4">
    <source>
        <dbReference type="ARBA" id="ARBA00023125"/>
    </source>
</evidence>
<dbReference type="PANTHER" id="PTHR43133">
    <property type="entry name" value="RNA POLYMERASE ECF-TYPE SIGMA FACTO"/>
    <property type="match status" value="1"/>
</dbReference>
<keyword evidence="5" id="KW-0804">Transcription</keyword>
<dbReference type="InterPro" id="IPR039425">
    <property type="entry name" value="RNA_pol_sigma-70-like"/>
</dbReference>
<organism evidence="9 10">
    <name type="scientific">Actinomycetospora atypica</name>
    <dbReference type="NCBI Taxonomy" id="1290095"/>
    <lineage>
        <taxon>Bacteria</taxon>
        <taxon>Bacillati</taxon>
        <taxon>Actinomycetota</taxon>
        <taxon>Actinomycetes</taxon>
        <taxon>Pseudonocardiales</taxon>
        <taxon>Pseudonocardiaceae</taxon>
        <taxon>Actinomycetospora</taxon>
    </lineage>
</organism>
<dbReference type="InterPro" id="IPR007627">
    <property type="entry name" value="RNA_pol_sigma70_r2"/>
</dbReference>
<dbReference type="SUPFAM" id="SSF88946">
    <property type="entry name" value="Sigma2 domain of RNA polymerase sigma factors"/>
    <property type="match status" value="1"/>
</dbReference>
<evidence type="ECO:0000313" key="9">
    <source>
        <dbReference type="EMBL" id="MFC5066333.1"/>
    </source>
</evidence>
<comment type="similarity">
    <text evidence="1">Belongs to the sigma-70 factor family. ECF subfamily.</text>
</comment>
<evidence type="ECO:0000313" key="10">
    <source>
        <dbReference type="Proteomes" id="UP001595947"/>
    </source>
</evidence>
<feature type="domain" description="RNA polymerase sigma factor 70 region 4 type 2" evidence="8">
    <location>
        <begin position="118"/>
        <end position="170"/>
    </location>
</feature>
<name>A0ABV9YY06_9PSEU</name>
<dbReference type="Pfam" id="PF08281">
    <property type="entry name" value="Sigma70_r4_2"/>
    <property type="match status" value="1"/>
</dbReference>
<evidence type="ECO:0000259" key="8">
    <source>
        <dbReference type="Pfam" id="PF08281"/>
    </source>
</evidence>
<keyword evidence="4" id="KW-0238">DNA-binding</keyword>
<dbReference type="Pfam" id="PF04542">
    <property type="entry name" value="Sigma70_r2"/>
    <property type="match status" value="1"/>
</dbReference>
<dbReference type="Proteomes" id="UP001595947">
    <property type="component" value="Unassembled WGS sequence"/>
</dbReference>
<evidence type="ECO:0000256" key="5">
    <source>
        <dbReference type="ARBA" id="ARBA00023163"/>
    </source>
</evidence>
<dbReference type="InterPro" id="IPR014284">
    <property type="entry name" value="RNA_pol_sigma-70_dom"/>
</dbReference>
<dbReference type="SUPFAM" id="SSF88659">
    <property type="entry name" value="Sigma3 and sigma4 domains of RNA polymerase sigma factors"/>
    <property type="match status" value="1"/>
</dbReference>
<dbReference type="InterPro" id="IPR013249">
    <property type="entry name" value="RNA_pol_sigma70_r4_t2"/>
</dbReference>
<feature type="domain" description="RNA polymerase sigma-70 region 2" evidence="7">
    <location>
        <begin position="25"/>
        <end position="91"/>
    </location>
</feature>
<dbReference type="Gene3D" id="1.10.1740.10">
    <property type="match status" value="1"/>
</dbReference>
<keyword evidence="2" id="KW-0805">Transcription regulation</keyword>
<dbReference type="NCBIfam" id="NF007225">
    <property type="entry name" value="PRK09643.1"/>
    <property type="match status" value="1"/>
</dbReference>
<keyword evidence="10" id="KW-1185">Reference proteome</keyword>
<protein>
    <submittedName>
        <fullName evidence="9">RNA polymerase sigma factor SigM</fullName>
    </submittedName>
</protein>
<dbReference type="EMBL" id="JBHSIV010000075">
    <property type="protein sequence ID" value="MFC5066333.1"/>
    <property type="molecule type" value="Genomic_DNA"/>
</dbReference>
<sequence length="205" mass="22391">MTDPRSDEALLAAHVGGDPDAFTEIVRRYTDRLWAFAVRTLGDPHDASDALQDAMLSAFRAAPRWRGEAAVSTWLHKIVLHACLDRIRRRRHHRTHPLDDDADVPLPRDPMTTRMTALAVEEALARLPVAQRTAVVLVDMEGMSIAEAAVVLGTKEGTVKSRAARGRYRLAVLLGHLRPGSADGGNEEEPGDVQATGRRARRGGG</sequence>
<proteinExistence type="inferred from homology"/>
<dbReference type="PANTHER" id="PTHR43133:SF50">
    <property type="entry name" value="ECF RNA POLYMERASE SIGMA FACTOR SIGM"/>
    <property type="match status" value="1"/>
</dbReference>
<accession>A0ABV9YY06</accession>
<dbReference type="InterPro" id="IPR013324">
    <property type="entry name" value="RNA_pol_sigma_r3/r4-like"/>
</dbReference>
<evidence type="ECO:0000256" key="1">
    <source>
        <dbReference type="ARBA" id="ARBA00010641"/>
    </source>
</evidence>
<dbReference type="RefSeq" id="WP_378039638.1">
    <property type="nucleotide sequence ID" value="NZ_JBHSIV010000075.1"/>
</dbReference>
<evidence type="ECO:0000259" key="7">
    <source>
        <dbReference type="Pfam" id="PF04542"/>
    </source>
</evidence>
<comment type="caution">
    <text evidence="9">The sequence shown here is derived from an EMBL/GenBank/DDBJ whole genome shotgun (WGS) entry which is preliminary data.</text>
</comment>